<evidence type="ECO:0000313" key="2">
    <source>
        <dbReference type="Proteomes" id="UP000789396"/>
    </source>
</evidence>
<feature type="non-terminal residue" evidence="1">
    <location>
        <position position="1"/>
    </location>
</feature>
<sequence>DSFEENDIYQDSFEENDIYQDLFEENNIYQNPFEDNHIHSHDFSNEELDPRYFLAEEDYYSEESSNSEYLRSVNENSPDFTNKIPNMKIIEISDSEQDITIHKKGKQ</sequence>
<protein>
    <submittedName>
        <fullName evidence="1">3701_t:CDS:1</fullName>
    </submittedName>
</protein>
<dbReference type="EMBL" id="CAJVPZ010025956">
    <property type="protein sequence ID" value="CAG8724219.1"/>
    <property type="molecule type" value="Genomic_DNA"/>
</dbReference>
<proteinExistence type="predicted"/>
<organism evidence="1 2">
    <name type="scientific">Racocetra fulgida</name>
    <dbReference type="NCBI Taxonomy" id="60492"/>
    <lineage>
        <taxon>Eukaryota</taxon>
        <taxon>Fungi</taxon>
        <taxon>Fungi incertae sedis</taxon>
        <taxon>Mucoromycota</taxon>
        <taxon>Glomeromycotina</taxon>
        <taxon>Glomeromycetes</taxon>
        <taxon>Diversisporales</taxon>
        <taxon>Gigasporaceae</taxon>
        <taxon>Racocetra</taxon>
    </lineage>
</organism>
<keyword evidence="2" id="KW-1185">Reference proteome</keyword>
<dbReference type="AlphaFoldDB" id="A0A9N9NDD4"/>
<comment type="caution">
    <text evidence="1">The sequence shown here is derived from an EMBL/GenBank/DDBJ whole genome shotgun (WGS) entry which is preliminary data.</text>
</comment>
<reference evidence="1" key="1">
    <citation type="submission" date="2021-06" db="EMBL/GenBank/DDBJ databases">
        <authorList>
            <person name="Kallberg Y."/>
            <person name="Tangrot J."/>
            <person name="Rosling A."/>
        </authorList>
    </citation>
    <scope>NUCLEOTIDE SEQUENCE</scope>
    <source>
        <strain evidence="1">IN212</strain>
    </source>
</reference>
<accession>A0A9N9NDD4</accession>
<gene>
    <name evidence="1" type="ORF">RFULGI_LOCUS11671</name>
</gene>
<dbReference type="Proteomes" id="UP000789396">
    <property type="component" value="Unassembled WGS sequence"/>
</dbReference>
<evidence type="ECO:0000313" key="1">
    <source>
        <dbReference type="EMBL" id="CAG8724219.1"/>
    </source>
</evidence>
<name>A0A9N9NDD4_9GLOM</name>